<evidence type="ECO:0000256" key="7">
    <source>
        <dbReference type="ARBA" id="ARBA00043224"/>
    </source>
</evidence>
<comment type="similarity">
    <text evidence="1">Belongs to the isochorismatase family.</text>
</comment>
<dbReference type="GO" id="GO:0008936">
    <property type="term" value="F:nicotinamidase activity"/>
    <property type="evidence" value="ECO:0007669"/>
    <property type="project" value="UniProtKB-EC"/>
</dbReference>
<dbReference type="SUPFAM" id="SSF52499">
    <property type="entry name" value="Isochorismatase-like hydrolases"/>
    <property type="match status" value="1"/>
</dbReference>
<feature type="domain" description="Isochorismatase-like" evidence="8">
    <location>
        <begin position="5"/>
        <end position="195"/>
    </location>
</feature>
<evidence type="ECO:0000256" key="4">
    <source>
        <dbReference type="ARBA" id="ARBA00022801"/>
    </source>
</evidence>
<evidence type="ECO:0000256" key="3">
    <source>
        <dbReference type="ARBA" id="ARBA00022723"/>
    </source>
</evidence>
<dbReference type="InterPro" id="IPR036380">
    <property type="entry name" value="Isochorismatase-like_sf"/>
</dbReference>
<keyword evidence="10" id="KW-1185">Reference proteome</keyword>
<accession>A0A849P9I5</accession>
<proteinExistence type="inferred from homology"/>
<evidence type="ECO:0000256" key="1">
    <source>
        <dbReference type="ARBA" id="ARBA00006336"/>
    </source>
</evidence>
<dbReference type="CDD" id="cd01011">
    <property type="entry name" value="nicotinamidase"/>
    <property type="match status" value="1"/>
</dbReference>
<keyword evidence="4" id="KW-0378">Hydrolase</keyword>
<sequence length="210" mass="23030">MHNQAALILVDIQNDFLPGGALACYEADGILPGVQALVKRQLFACHIATQDWHPANHISFVTQHEGKQAFESIRLYEQAQTLWPVHCVQGSHGAALAQGIDWDKMDLILRKGCRVDVDSYSAFQENYGPDGERPSTGLAGYLKERGITSVYIAGLARDVCVLWTAQDAKSHGFHTTIIWDLCAPVTPASDETVRQTCRDLGIGIVLSDDL</sequence>
<protein>
    <recommendedName>
        <fullName evidence="6">nicotinamidase</fullName>
        <ecNumber evidence="6">3.5.1.19</ecNumber>
    </recommendedName>
    <alternativeName>
        <fullName evidence="7">Nicotinamide deamidase</fullName>
    </alternativeName>
</protein>
<dbReference type="EMBL" id="JABGBN010000007">
    <property type="protein sequence ID" value="NOL52178.1"/>
    <property type="molecule type" value="Genomic_DNA"/>
</dbReference>
<evidence type="ECO:0000313" key="9">
    <source>
        <dbReference type="EMBL" id="NOL52178.1"/>
    </source>
</evidence>
<dbReference type="GO" id="GO:0019363">
    <property type="term" value="P:pyridine nucleotide biosynthetic process"/>
    <property type="evidence" value="ECO:0007669"/>
    <property type="project" value="UniProtKB-KW"/>
</dbReference>
<gene>
    <name evidence="9" type="ORF">HKX39_08390</name>
</gene>
<dbReference type="GO" id="GO:0046872">
    <property type="term" value="F:metal ion binding"/>
    <property type="evidence" value="ECO:0007669"/>
    <property type="project" value="UniProtKB-KW"/>
</dbReference>
<dbReference type="Proteomes" id="UP000537862">
    <property type="component" value="Unassembled WGS sequence"/>
</dbReference>
<evidence type="ECO:0000313" key="10">
    <source>
        <dbReference type="Proteomes" id="UP000537862"/>
    </source>
</evidence>
<comment type="pathway">
    <text evidence="5">Cofactor biosynthesis; nicotinate biosynthesis; nicotinate from nicotinamide: step 1/1.</text>
</comment>
<evidence type="ECO:0000259" key="8">
    <source>
        <dbReference type="Pfam" id="PF00857"/>
    </source>
</evidence>
<evidence type="ECO:0000256" key="6">
    <source>
        <dbReference type="ARBA" id="ARBA00039017"/>
    </source>
</evidence>
<dbReference type="InterPro" id="IPR000868">
    <property type="entry name" value="Isochorismatase-like_dom"/>
</dbReference>
<evidence type="ECO:0000256" key="5">
    <source>
        <dbReference type="ARBA" id="ARBA00037900"/>
    </source>
</evidence>
<comment type="caution">
    <text evidence="9">The sequence shown here is derived from an EMBL/GenBank/DDBJ whole genome shotgun (WGS) entry which is preliminary data.</text>
</comment>
<dbReference type="PANTHER" id="PTHR11080">
    <property type="entry name" value="PYRAZINAMIDASE/NICOTINAMIDASE"/>
    <property type="match status" value="1"/>
</dbReference>
<keyword evidence="3" id="KW-0479">Metal-binding</keyword>
<reference evidence="9 10" key="1">
    <citation type="submission" date="2020-05" db="EMBL/GenBank/DDBJ databases">
        <authorList>
            <person name="Niu N."/>
        </authorList>
    </citation>
    <scope>NUCLEOTIDE SEQUENCE [LARGE SCALE GENOMIC DNA]</scope>
    <source>
        <strain evidence="9 10">3340-03</strain>
    </source>
</reference>
<name>A0A849P9I5_9BURK</name>
<dbReference type="EC" id="3.5.1.19" evidence="6"/>
<dbReference type="Pfam" id="PF00857">
    <property type="entry name" value="Isochorismatase"/>
    <property type="match status" value="1"/>
</dbReference>
<organism evidence="9 10">
    <name type="scientific">Pelistega suis</name>
    <dbReference type="NCBI Taxonomy" id="1631957"/>
    <lineage>
        <taxon>Bacteria</taxon>
        <taxon>Pseudomonadati</taxon>
        <taxon>Pseudomonadota</taxon>
        <taxon>Betaproteobacteria</taxon>
        <taxon>Burkholderiales</taxon>
        <taxon>Alcaligenaceae</taxon>
        <taxon>Pelistega</taxon>
    </lineage>
</organism>
<keyword evidence="2" id="KW-0662">Pyridine nucleotide biosynthesis</keyword>
<dbReference type="Gene3D" id="3.40.50.850">
    <property type="entry name" value="Isochorismatase-like"/>
    <property type="match status" value="1"/>
</dbReference>
<dbReference type="RefSeq" id="WP_171680874.1">
    <property type="nucleotide sequence ID" value="NZ_JABGBN010000007.1"/>
</dbReference>
<dbReference type="AlphaFoldDB" id="A0A849P9I5"/>
<dbReference type="PANTHER" id="PTHR11080:SF2">
    <property type="entry name" value="LD05707P"/>
    <property type="match status" value="1"/>
</dbReference>
<evidence type="ECO:0000256" key="2">
    <source>
        <dbReference type="ARBA" id="ARBA00022642"/>
    </source>
</evidence>
<dbReference type="InterPro" id="IPR052347">
    <property type="entry name" value="Isochorismatase_Nicotinamidase"/>
</dbReference>